<dbReference type="EMBL" id="CM042018">
    <property type="protein sequence ID" value="KAI3826538.1"/>
    <property type="molecule type" value="Genomic_DNA"/>
</dbReference>
<comment type="caution">
    <text evidence="1">The sequence shown here is derived from an EMBL/GenBank/DDBJ whole genome shotgun (WGS) entry which is preliminary data.</text>
</comment>
<evidence type="ECO:0000313" key="2">
    <source>
        <dbReference type="Proteomes" id="UP001056120"/>
    </source>
</evidence>
<proteinExistence type="predicted"/>
<name>A0ACB9K2S2_9ASTR</name>
<keyword evidence="2" id="KW-1185">Reference proteome</keyword>
<evidence type="ECO:0000313" key="1">
    <source>
        <dbReference type="EMBL" id="KAI3826538.1"/>
    </source>
</evidence>
<protein>
    <submittedName>
        <fullName evidence="1">Uncharacterized protein</fullName>
    </submittedName>
</protein>
<organism evidence="1 2">
    <name type="scientific">Smallanthus sonchifolius</name>
    <dbReference type="NCBI Taxonomy" id="185202"/>
    <lineage>
        <taxon>Eukaryota</taxon>
        <taxon>Viridiplantae</taxon>
        <taxon>Streptophyta</taxon>
        <taxon>Embryophyta</taxon>
        <taxon>Tracheophyta</taxon>
        <taxon>Spermatophyta</taxon>
        <taxon>Magnoliopsida</taxon>
        <taxon>eudicotyledons</taxon>
        <taxon>Gunneridae</taxon>
        <taxon>Pentapetalae</taxon>
        <taxon>asterids</taxon>
        <taxon>campanulids</taxon>
        <taxon>Asterales</taxon>
        <taxon>Asteraceae</taxon>
        <taxon>Asteroideae</taxon>
        <taxon>Heliantheae alliance</taxon>
        <taxon>Millerieae</taxon>
        <taxon>Smallanthus</taxon>
    </lineage>
</organism>
<sequence length="570" mass="62944">MALLPLHLISLTILLHLVAAQQTNGSVPVGASLTATPDAKPWLSSSGEFALGFKQVQDNFLLSIWYDKIPEKTIIWYPEDGPTVPAGSKVDLIDRRGLVLSDPQGKEVWSSRSISDLAYAYMNDTGNFVIAGSNSRNIWESFDHPADTILPTQLRLLQDGNLVLNTLEMFSGSAGNAYYISGTRDESNATNSGFQLVFDTAGYMYILRGNGERVDLTVRDSLPSGDNYHRATLDSDGVFTQYYYPKNPTEATSWRVIWYVPENICKTIDSKACGLNNVCSLDDNKPKCECPQGFSLLDPNTPNGDCKPDFIPSCDEGESNNEGDVFDFIELTNIDWPTSDYVHMNPTNEQTCRTSCLNDCFCAVAIYRDNQCWKKQLPLANGKKDPSQNVKAFLKFRKIDGPSGTGENKSRRTLMLVGSVFSSMFVLGIVLLIGVIYVCFLQIHKKKAGNSFPDSAPVETRLARFTYQELFEATDGFKVELGKGAFGTAYKGVIGTKIVAVKKLETMVKDGQKEFKTEIISCRKSVVFDDDAGDVTVLTELAWDCCHEGEVTEPPCPCPFSVTSYCLSSN</sequence>
<dbReference type="Proteomes" id="UP001056120">
    <property type="component" value="Linkage Group LG01"/>
</dbReference>
<gene>
    <name evidence="1" type="ORF">L1987_00586</name>
</gene>
<accession>A0ACB9K2S2</accession>
<reference evidence="1 2" key="2">
    <citation type="journal article" date="2022" name="Mol. Ecol. Resour.">
        <title>The genomes of chicory, endive, great burdock and yacon provide insights into Asteraceae paleo-polyploidization history and plant inulin production.</title>
        <authorList>
            <person name="Fan W."/>
            <person name="Wang S."/>
            <person name="Wang H."/>
            <person name="Wang A."/>
            <person name="Jiang F."/>
            <person name="Liu H."/>
            <person name="Zhao H."/>
            <person name="Xu D."/>
            <person name="Zhang Y."/>
        </authorList>
    </citation>
    <scope>NUCLEOTIDE SEQUENCE [LARGE SCALE GENOMIC DNA]</scope>
    <source>
        <strain evidence="2">cv. Yunnan</strain>
        <tissue evidence="1">Leaves</tissue>
    </source>
</reference>
<reference evidence="2" key="1">
    <citation type="journal article" date="2022" name="Mol. Ecol. Resour.">
        <title>The genomes of chicory, endive, great burdock and yacon provide insights into Asteraceae palaeo-polyploidization history and plant inulin production.</title>
        <authorList>
            <person name="Fan W."/>
            <person name="Wang S."/>
            <person name="Wang H."/>
            <person name="Wang A."/>
            <person name="Jiang F."/>
            <person name="Liu H."/>
            <person name="Zhao H."/>
            <person name="Xu D."/>
            <person name="Zhang Y."/>
        </authorList>
    </citation>
    <scope>NUCLEOTIDE SEQUENCE [LARGE SCALE GENOMIC DNA]</scope>
    <source>
        <strain evidence="2">cv. Yunnan</strain>
    </source>
</reference>